<organism evidence="1 2">
    <name type="scientific">Spiromyces aspiralis</name>
    <dbReference type="NCBI Taxonomy" id="68401"/>
    <lineage>
        <taxon>Eukaryota</taxon>
        <taxon>Fungi</taxon>
        <taxon>Fungi incertae sedis</taxon>
        <taxon>Zoopagomycota</taxon>
        <taxon>Kickxellomycotina</taxon>
        <taxon>Kickxellomycetes</taxon>
        <taxon>Kickxellales</taxon>
        <taxon>Kickxellaceae</taxon>
        <taxon>Spiromyces</taxon>
    </lineage>
</organism>
<dbReference type="EMBL" id="JAMZIH010007616">
    <property type="protein sequence ID" value="KAJ1672932.1"/>
    <property type="molecule type" value="Genomic_DNA"/>
</dbReference>
<evidence type="ECO:0000313" key="2">
    <source>
        <dbReference type="Proteomes" id="UP001145114"/>
    </source>
</evidence>
<comment type="caution">
    <text evidence="1">The sequence shown here is derived from an EMBL/GenBank/DDBJ whole genome shotgun (WGS) entry which is preliminary data.</text>
</comment>
<accession>A0ACC1H9X4</accession>
<sequence length="294" mass="33457">MRRCLKKGDDYLGLKACKIMIGLLVRAGDDVAKDFPYRKVFSYLTDTLKSEKTSVKDVAIQITRSILQLGRSRSILFDESSECLYELVGIFKRTHEEPGVFQSGIVAVPQLQYGAGLCLWLLTFDRHVAAKLNKRYDLVPTMVEIARSAVKEKVIRVIVATWRNLIELAPQSNMPFLVDSKTTDCLYSIKARKLKDEDIKADVDALIERTEEQRSHMSTWDFYVSEVRSGRLSWTPAHRDESFWAMHAAKLDDDNHCVIRALHELLKNPPDTLSIAVACHDIGQYVHFNPAGKQ</sequence>
<evidence type="ECO:0000313" key="1">
    <source>
        <dbReference type="EMBL" id="KAJ1672932.1"/>
    </source>
</evidence>
<keyword evidence="2" id="KW-1185">Reference proteome</keyword>
<gene>
    <name evidence="1" type="primary">VMA13_1</name>
    <name evidence="1" type="ORF">EV182_006207</name>
</gene>
<protein>
    <submittedName>
        <fullName evidence="1">H(+)-transporting V1 sector ATPase subunit H</fullName>
    </submittedName>
</protein>
<dbReference type="Proteomes" id="UP001145114">
    <property type="component" value="Unassembled WGS sequence"/>
</dbReference>
<proteinExistence type="predicted"/>
<reference evidence="1" key="1">
    <citation type="submission" date="2022-06" db="EMBL/GenBank/DDBJ databases">
        <title>Phylogenomic reconstructions and comparative analyses of Kickxellomycotina fungi.</title>
        <authorList>
            <person name="Reynolds N.K."/>
            <person name="Stajich J.E."/>
            <person name="Barry K."/>
            <person name="Grigoriev I.V."/>
            <person name="Crous P."/>
            <person name="Smith M.E."/>
        </authorList>
    </citation>
    <scope>NUCLEOTIDE SEQUENCE</scope>
    <source>
        <strain evidence="1">RSA 2271</strain>
    </source>
</reference>
<name>A0ACC1H9X4_9FUNG</name>